<dbReference type="EMBL" id="UOEP01000208">
    <property type="protein sequence ID" value="VAW24250.1"/>
    <property type="molecule type" value="Genomic_DNA"/>
</dbReference>
<feature type="domain" description="Mce/MlaD" evidence="2">
    <location>
        <begin position="37"/>
        <end position="112"/>
    </location>
</feature>
<evidence type="ECO:0000256" key="1">
    <source>
        <dbReference type="SAM" id="Phobius"/>
    </source>
</evidence>
<gene>
    <name evidence="3" type="ORF">MNBD_BACTEROID01-1195</name>
</gene>
<dbReference type="InterPro" id="IPR003399">
    <property type="entry name" value="Mce/MlaD"/>
</dbReference>
<accession>A0A3B0U5E1</accession>
<proteinExistence type="predicted"/>
<dbReference type="PANTHER" id="PTHR33371:SF4">
    <property type="entry name" value="INTERMEMBRANE PHOSPHOLIPID TRANSPORT SYSTEM BINDING PROTEIN MLAD"/>
    <property type="match status" value="1"/>
</dbReference>
<dbReference type="AlphaFoldDB" id="A0A3B0U5E1"/>
<organism evidence="3">
    <name type="scientific">hydrothermal vent metagenome</name>
    <dbReference type="NCBI Taxonomy" id="652676"/>
    <lineage>
        <taxon>unclassified sequences</taxon>
        <taxon>metagenomes</taxon>
        <taxon>ecological metagenomes</taxon>
    </lineage>
</organism>
<keyword evidence="1" id="KW-0812">Transmembrane</keyword>
<protein>
    <recommendedName>
        <fullName evidence="2">Mce/MlaD domain-containing protein</fullName>
    </recommendedName>
</protein>
<keyword evidence="1" id="KW-1133">Transmembrane helix</keyword>
<dbReference type="Pfam" id="PF02470">
    <property type="entry name" value="MlaD"/>
    <property type="match status" value="1"/>
</dbReference>
<evidence type="ECO:0000313" key="3">
    <source>
        <dbReference type="EMBL" id="VAW24250.1"/>
    </source>
</evidence>
<feature type="transmembrane region" description="Helical" evidence="1">
    <location>
        <begin position="6"/>
        <end position="27"/>
    </location>
</feature>
<dbReference type="PANTHER" id="PTHR33371">
    <property type="entry name" value="INTERMEMBRANE PHOSPHOLIPID TRANSPORT SYSTEM BINDING PROTEIN MLAD-RELATED"/>
    <property type="match status" value="1"/>
</dbReference>
<sequence length="419" mass="46910">MKLSKYVKLGILMVFTILIFIWGLSYLKGNDIFKQYSYYYVIYNRVDGLVESSPVNINGFKVGQVKEIKFTDDNSGRLIVTIMIDGALSIPVNSVAQIVSSDIMGTKSIKLIYQPGGEMYQPNDTIPGAVEKDIKEQVSMQVLPLKTKAEELLATIDSAITILTVIFNEDARENLSESFKNINNTFSNIEKTSRDIKILVSKEKGNISNIIENLDTISESFKDNTGEFDNVIKNLSAISDSFALISFSPIVQLITDAASQIEGVLEKLNSEEGSAGKLINNKELYNNLVELTGGLDRLMQDIRMNPKRYLHFSAFDLGKEVYIASSWNEGKNEKIIFRINLISTPNRIPLNSTIFDNFDNVEEFSASGAYSYLFGSTNSYDKIVELQKKAIDKFPGATIIAFRKGKVIKLERALKILNK</sequence>
<evidence type="ECO:0000259" key="2">
    <source>
        <dbReference type="Pfam" id="PF02470"/>
    </source>
</evidence>
<dbReference type="InterPro" id="IPR052336">
    <property type="entry name" value="MlaD_Phospholipid_Transporter"/>
</dbReference>
<reference evidence="3" key="1">
    <citation type="submission" date="2018-06" db="EMBL/GenBank/DDBJ databases">
        <authorList>
            <person name="Zhirakovskaya E."/>
        </authorList>
    </citation>
    <scope>NUCLEOTIDE SEQUENCE</scope>
</reference>
<name>A0A3B0U5E1_9ZZZZ</name>
<keyword evidence="1" id="KW-0472">Membrane</keyword>